<dbReference type="EMBL" id="STGV01000003">
    <property type="protein sequence ID" value="THV23052.1"/>
    <property type="molecule type" value="Genomic_DNA"/>
</dbReference>
<dbReference type="SUPFAM" id="SSF46689">
    <property type="entry name" value="Homeodomain-like"/>
    <property type="match status" value="2"/>
</dbReference>
<dbReference type="InterPro" id="IPR018062">
    <property type="entry name" value="HTH_AraC-typ_CS"/>
</dbReference>
<evidence type="ECO:0000313" key="5">
    <source>
        <dbReference type="EMBL" id="THV23052.1"/>
    </source>
</evidence>
<proteinExistence type="predicted"/>
<evidence type="ECO:0000256" key="3">
    <source>
        <dbReference type="ARBA" id="ARBA00023163"/>
    </source>
</evidence>
<keyword evidence="2" id="KW-0238">DNA-binding</keyword>
<keyword evidence="1" id="KW-0805">Transcription regulation</keyword>
<gene>
    <name evidence="5" type="ORF">FAA97_10545</name>
</gene>
<dbReference type="InterPro" id="IPR050204">
    <property type="entry name" value="AraC_XylS_family_regulators"/>
</dbReference>
<dbReference type="PANTHER" id="PTHR46796:SF14">
    <property type="entry name" value="TRANSCRIPTIONAL REGULATORY PROTEIN"/>
    <property type="match status" value="1"/>
</dbReference>
<accession>A0A4S8P2R7</accession>
<reference evidence="5 6" key="1">
    <citation type="submission" date="2019-04" db="EMBL/GenBank/DDBJ databases">
        <title>Genome sequence of strain shin9-1.</title>
        <authorList>
            <person name="Gao J."/>
            <person name="Sun J."/>
        </authorList>
    </citation>
    <scope>NUCLEOTIDE SEQUENCE [LARGE SCALE GENOMIC DNA]</scope>
    <source>
        <strain evidence="6">shin9-1</strain>
    </source>
</reference>
<evidence type="ECO:0000256" key="2">
    <source>
        <dbReference type="ARBA" id="ARBA00023125"/>
    </source>
</evidence>
<dbReference type="AlphaFoldDB" id="A0A4S8P2R7"/>
<feature type="domain" description="HTH araC/xylS-type" evidence="4">
    <location>
        <begin position="194"/>
        <end position="292"/>
    </location>
</feature>
<dbReference type="PROSITE" id="PS00041">
    <property type="entry name" value="HTH_ARAC_FAMILY_1"/>
    <property type="match status" value="1"/>
</dbReference>
<dbReference type="PANTHER" id="PTHR46796">
    <property type="entry name" value="HTH-TYPE TRANSCRIPTIONAL ACTIVATOR RHAS-RELATED"/>
    <property type="match status" value="1"/>
</dbReference>
<dbReference type="PROSITE" id="PS01124">
    <property type="entry name" value="HTH_ARAC_FAMILY_2"/>
    <property type="match status" value="1"/>
</dbReference>
<dbReference type="GO" id="GO:0003700">
    <property type="term" value="F:DNA-binding transcription factor activity"/>
    <property type="evidence" value="ECO:0007669"/>
    <property type="project" value="InterPro"/>
</dbReference>
<dbReference type="RefSeq" id="WP_136598496.1">
    <property type="nucleotide sequence ID" value="NZ_STGV01000003.1"/>
</dbReference>
<evidence type="ECO:0000259" key="4">
    <source>
        <dbReference type="PROSITE" id="PS01124"/>
    </source>
</evidence>
<dbReference type="Proteomes" id="UP000308828">
    <property type="component" value="Unassembled WGS sequence"/>
</dbReference>
<keyword evidence="6" id="KW-1185">Reference proteome</keyword>
<dbReference type="Gene3D" id="1.10.10.60">
    <property type="entry name" value="Homeodomain-like"/>
    <property type="match status" value="2"/>
</dbReference>
<protein>
    <submittedName>
        <fullName evidence="5">Helix-turn-helix transcriptional regulator</fullName>
    </submittedName>
</protein>
<dbReference type="Pfam" id="PF12833">
    <property type="entry name" value="HTH_18"/>
    <property type="match status" value="1"/>
</dbReference>
<dbReference type="InterPro" id="IPR018060">
    <property type="entry name" value="HTH_AraC"/>
</dbReference>
<comment type="caution">
    <text evidence="5">The sequence shown here is derived from an EMBL/GenBank/DDBJ whole genome shotgun (WGS) entry which is preliminary data.</text>
</comment>
<name>A0A4S8P2R7_9HYPH</name>
<dbReference type="InterPro" id="IPR009057">
    <property type="entry name" value="Homeodomain-like_sf"/>
</dbReference>
<keyword evidence="3" id="KW-0804">Transcription</keyword>
<sequence>MGFRPRMQALTRAYRTLKPLCVRSWPGVVADVWHVESGANAGGFYVSPDPRLFVLLGTPPKGLLLKTSESGKAVSAVSIAYVPAGQPLWGAMGAGERFSHLDLHLEAGPLQQRLIGLVSPGKLSETVMLTSEPASEGAGAGARTLARMLADEVERPSRPAMMLDGLLSAMLAEVLNLSSDGPEHHGGLSPRQVTAVRRFVSDAFPRRVTVSELAELCGLSESWFSRAFRQSTGEAPQRFMARQRLEVAMDLMLTTDRGLADIADATGFADQAHLTRIFRTAQGLPPSQWRRMRRGND</sequence>
<dbReference type="GO" id="GO:0043565">
    <property type="term" value="F:sequence-specific DNA binding"/>
    <property type="evidence" value="ECO:0007669"/>
    <property type="project" value="InterPro"/>
</dbReference>
<dbReference type="OrthoDB" id="110167at2"/>
<dbReference type="SMART" id="SM00342">
    <property type="entry name" value="HTH_ARAC"/>
    <property type="match status" value="1"/>
</dbReference>
<organism evidence="5 6">
    <name type="scientific">Peteryoungia ipomoeae</name>
    <dbReference type="NCBI Taxonomy" id="1210932"/>
    <lineage>
        <taxon>Bacteria</taxon>
        <taxon>Pseudomonadati</taxon>
        <taxon>Pseudomonadota</taxon>
        <taxon>Alphaproteobacteria</taxon>
        <taxon>Hyphomicrobiales</taxon>
        <taxon>Rhizobiaceae</taxon>
        <taxon>Peteryoungia</taxon>
    </lineage>
</organism>
<evidence type="ECO:0000313" key="6">
    <source>
        <dbReference type="Proteomes" id="UP000308828"/>
    </source>
</evidence>
<evidence type="ECO:0000256" key="1">
    <source>
        <dbReference type="ARBA" id="ARBA00023015"/>
    </source>
</evidence>